<dbReference type="GO" id="GO:0016887">
    <property type="term" value="F:ATP hydrolysis activity"/>
    <property type="evidence" value="ECO:0007669"/>
    <property type="project" value="InterPro"/>
</dbReference>
<evidence type="ECO:0000313" key="12">
    <source>
        <dbReference type="Proteomes" id="UP000242699"/>
    </source>
</evidence>
<evidence type="ECO:0000259" key="10">
    <source>
        <dbReference type="PROSITE" id="PS50893"/>
    </source>
</evidence>
<dbReference type="Gene3D" id="3.40.50.300">
    <property type="entry name" value="P-loop containing nucleotide triphosphate hydrolases"/>
    <property type="match status" value="1"/>
</dbReference>
<comment type="subcellular location">
    <subcellularLocation>
        <location evidence="1">Cell membrane</location>
        <topology evidence="1">Peripheral membrane protein</topology>
    </subcellularLocation>
</comment>
<dbReference type="AlphaFoldDB" id="A0A2T2X9T3"/>
<dbReference type="Pfam" id="PF00005">
    <property type="entry name" value="ABC_tran"/>
    <property type="match status" value="1"/>
</dbReference>
<feature type="domain" description="ABC transporter" evidence="10">
    <location>
        <begin position="8"/>
        <end position="256"/>
    </location>
</feature>
<dbReference type="PROSITE" id="PS00211">
    <property type="entry name" value="ABC_TRANSPORTER_1"/>
    <property type="match status" value="1"/>
</dbReference>
<dbReference type="SUPFAM" id="SSF52540">
    <property type="entry name" value="P-loop containing nucleoside triphosphate hydrolases"/>
    <property type="match status" value="1"/>
</dbReference>
<dbReference type="EMBL" id="PXYT01000003">
    <property type="protein sequence ID" value="PSR31274.1"/>
    <property type="molecule type" value="Genomic_DNA"/>
</dbReference>
<dbReference type="InterPro" id="IPR003439">
    <property type="entry name" value="ABC_transporter-like_ATP-bd"/>
</dbReference>
<evidence type="ECO:0000256" key="8">
    <source>
        <dbReference type="ARBA" id="ARBA00022967"/>
    </source>
</evidence>
<organism evidence="11 12">
    <name type="scientific">Sulfobacillus benefaciens</name>
    <dbReference type="NCBI Taxonomy" id="453960"/>
    <lineage>
        <taxon>Bacteria</taxon>
        <taxon>Bacillati</taxon>
        <taxon>Bacillota</taxon>
        <taxon>Clostridia</taxon>
        <taxon>Eubacteriales</taxon>
        <taxon>Clostridiales Family XVII. Incertae Sedis</taxon>
        <taxon>Sulfobacillus</taxon>
    </lineage>
</organism>
<evidence type="ECO:0000313" key="11">
    <source>
        <dbReference type="EMBL" id="PSR31274.1"/>
    </source>
</evidence>
<protein>
    <submittedName>
        <fullName evidence="11">Dipeptide/oligopeptide/nickel ABC transporter ATP-binding protein</fullName>
    </submittedName>
</protein>
<dbReference type="PROSITE" id="PS50893">
    <property type="entry name" value="ABC_TRANSPORTER_2"/>
    <property type="match status" value="1"/>
</dbReference>
<dbReference type="InterPro" id="IPR013563">
    <property type="entry name" value="Oligopep_ABC_C"/>
</dbReference>
<dbReference type="GO" id="GO:0015833">
    <property type="term" value="P:peptide transport"/>
    <property type="evidence" value="ECO:0007669"/>
    <property type="project" value="InterPro"/>
</dbReference>
<dbReference type="Proteomes" id="UP000242699">
    <property type="component" value="Unassembled WGS sequence"/>
</dbReference>
<dbReference type="FunFam" id="3.40.50.300:FF:000016">
    <property type="entry name" value="Oligopeptide ABC transporter ATP-binding component"/>
    <property type="match status" value="1"/>
</dbReference>
<keyword evidence="3" id="KW-0813">Transport</keyword>
<dbReference type="CDD" id="cd03257">
    <property type="entry name" value="ABC_NikE_OppD_transporters"/>
    <property type="match status" value="1"/>
</dbReference>
<evidence type="ECO:0000256" key="2">
    <source>
        <dbReference type="ARBA" id="ARBA00005417"/>
    </source>
</evidence>
<evidence type="ECO:0000256" key="5">
    <source>
        <dbReference type="ARBA" id="ARBA00022519"/>
    </source>
</evidence>
<keyword evidence="4" id="KW-1003">Cell membrane</keyword>
<proteinExistence type="inferred from homology"/>
<evidence type="ECO:0000256" key="1">
    <source>
        <dbReference type="ARBA" id="ARBA00004202"/>
    </source>
</evidence>
<keyword evidence="6" id="KW-0547">Nucleotide-binding</keyword>
<evidence type="ECO:0000256" key="9">
    <source>
        <dbReference type="ARBA" id="ARBA00023136"/>
    </source>
</evidence>
<evidence type="ECO:0000256" key="4">
    <source>
        <dbReference type="ARBA" id="ARBA00022475"/>
    </source>
</evidence>
<dbReference type="InterPro" id="IPR050388">
    <property type="entry name" value="ABC_Ni/Peptide_Import"/>
</dbReference>
<dbReference type="InterPro" id="IPR003593">
    <property type="entry name" value="AAA+_ATPase"/>
</dbReference>
<dbReference type="PANTHER" id="PTHR43297">
    <property type="entry name" value="OLIGOPEPTIDE TRANSPORT ATP-BINDING PROTEIN APPD"/>
    <property type="match status" value="1"/>
</dbReference>
<keyword evidence="8" id="KW-1278">Translocase</keyword>
<gene>
    <name evidence="11" type="ORF">C7B43_02585</name>
</gene>
<evidence type="ECO:0000256" key="3">
    <source>
        <dbReference type="ARBA" id="ARBA00022448"/>
    </source>
</evidence>
<keyword evidence="7 11" id="KW-0067">ATP-binding</keyword>
<name>A0A2T2X9T3_9FIRM</name>
<keyword evidence="5" id="KW-0997">Cell inner membrane</keyword>
<reference evidence="11 12" key="1">
    <citation type="journal article" date="2014" name="BMC Genomics">
        <title>Comparison of environmental and isolate Sulfobacillus genomes reveals diverse carbon, sulfur, nitrogen, and hydrogen metabolisms.</title>
        <authorList>
            <person name="Justice N.B."/>
            <person name="Norman A."/>
            <person name="Brown C.T."/>
            <person name="Singh A."/>
            <person name="Thomas B.C."/>
            <person name="Banfield J.F."/>
        </authorList>
    </citation>
    <scope>NUCLEOTIDE SEQUENCE [LARGE SCALE GENOMIC DNA]</scope>
    <source>
        <strain evidence="11">AMDSBA1</strain>
    </source>
</reference>
<dbReference type="NCBIfam" id="TIGR01727">
    <property type="entry name" value="oligo_HPY"/>
    <property type="match status" value="1"/>
</dbReference>
<keyword evidence="9" id="KW-0472">Membrane</keyword>
<dbReference type="GO" id="GO:0005524">
    <property type="term" value="F:ATP binding"/>
    <property type="evidence" value="ECO:0007669"/>
    <property type="project" value="UniProtKB-KW"/>
</dbReference>
<dbReference type="Pfam" id="PF08352">
    <property type="entry name" value="oligo_HPY"/>
    <property type="match status" value="1"/>
</dbReference>
<dbReference type="PANTHER" id="PTHR43297:SF14">
    <property type="entry name" value="ATPASE AAA-TYPE CORE DOMAIN-CONTAINING PROTEIN"/>
    <property type="match status" value="1"/>
</dbReference>
<dbReference type="InterPro" id="IPR027417">
    <property type="entry name" value="P-loop_NTPase"/>
</dbReference>
<sequence length="330" mass="36642">MIESGHVLNVSHLTVDYGNENTPALALRDVSLSVDPGEFVGLVGESGSGKSTLAYAILRLLHGGRVVEGSIEVSGQNVYELDSNHLRKFRWETVSMVFQGAMNSLNPVLTVEQHIFETIRAHDESVTLTALRSRTDELLDMVEIDKRRAQHYPHQLSGGMKQRVVIALAIALNPKLVIMDEPTTALDVVVQRAILDRIGEIQKRQRFAVLFITHDLSLVEQIAQTVSIMYAGKIVETTPVEQLLTGTLHHPYTRGLLNAIPELLEDNVAISSIPGHPPEITRLPSGCAFHPRCLYAKDECRMSPPILKLYAGSWIACERLPELEELYSDQ</sequence>
<comment type="similarity">
    <text evidence="2">Belongs to the ABC transporter superfamily.</text>
</comment>
<dbReference type="GO" id="GO:0005886">
    <property type="term" value="C:plasma membrane"/>
    <property type="evidence" value="ECO:0007669"/>
    <property type="project" value="UniProtKB-SubCell"/>
</dbReference>
<accession>A0A2T2X9T3</accession>
<evidence type="ECO:0000256" key="7">
    <source>
        <dbReference type="ARBA" id="ARBA00022840"/>
    </source>
</evidence>
<dbReference type="InterPro" id="IPR017871">
    <property type="entry name" value="ABC_transporter-like_CS"/>
</dbReference>
<evidence type="ECO:0000256" key="6">
    <source>
        <dbReference type="ARBA" id="ARBA00022741"/>
    </source>
</evidence>
<dbReference type="SMART" id="SM00382">
    <property type="entry name" value="AAA"/>
    <property type="match status" value="1"/>
</dbReference>
<comment type="caution">
    <text evidence="11">The sequence shown here is derived from an EMBL/GenBank/DDBJ whole genome shotgun (WGS) entry which is preliminary data.</text>
</comment>